<dbReference type="PANTHER" id="PTHR34819">
    <property type="entry name" value="LARGE CYSTEINE-RICH PERIPLASMIC PROTEIN OMCB"/>
    <property type="match status" value="1"/>
</dbReference>
<dbReference type="Pfam" id="PF01345">
    <property type="entry name" value="DUF11"/>
    <property type="match status" value="1"/>
</dbReference>
<protein>
    <submittedName>
        <fullName evidence="3">PA14 domain-containing protein</fullName>
    </submittedName>
</protein>
<evidence type="ECO:0000313" key="3">
    <source>
        <dbReference type="EMBL" id="MFD2573952.1"/>
    </source>
</evidence>
<dbReference type="InterPro" id="IPR051172">
    <property type="entry name" value="Chlamydia_OmcB"/>
</dbReference>
<proteinExistence type="predicted"/>
<feature type="non-terminal residue" evidence="3">
    <location>
        <position position="1"/>
    </location>
</feature>
<organism evidence="3 4">
    <name type="scientific">Spirosoma soli</name>
    <dbReference type="NCBI Taxonomy" id="1770529"/>
    <lineage>
        <taxon>Bacteria</taxon>
        <taxon>Pseudomonadati</taxon>
        <taxon>Bacteroidota</taxon>
        <taxon>Cytophagia</taxon>
        <taxon>Cytophagales</taxon>
        <taxon>Cytophagaceae</taxon>
        <taxon>Spirosoma</taxon>
    </lineage>
</organism>
<dbReference type="SUPFAM" id="SSF56988">
    <property type="entry name" value="Anthrax protective antigen"/>
    <property type="match status" value="1"/>
</dbReference>
<dbReference type="SMART" id="SM00758">
    <property type="entry name" value="PA14"/>
    <property type="match status" value="1"/>
</dbReference>
<dbReference type="InterPro" id="IPR011658">
    <property type="entry name" value="PA14_dom"/>
</dbReference>
<dbReference type="Gene3D" id="3.90.182.10">
    <property type="entry name" value="Toxin - Anthrax Protective Antigen,domain 1"/>
    <property type="match status" value="1"/>
</dbReference>
<dbReference type="PANTHER" id="PTHR34819:SF3">
    <property type="entry name" value="CELL SURFACE PROTEIN"/>
    <property type="match status" value="1"/>
</dbReference>
<evidence type="ECO:0000256" key="1">
    <source>
        <dbReference type="SAM" id="MobiDB-lite"/>
    </source>
</evidence>
<sequence>HYSASGSFIDRIMYLQNNYSCYIDQNNPTRVFAQFLEFGVDYAKPLAANNGSWTLLKNWRATLPASYFEFLSINHTFITNIFKDVLTMPNGRTYGFLRRFTDNKWVLVELPKTGPLRVTNITFDAQYLYTYHITSDGSLKQSINNLNGTSGTVNWQTRPLTGFDANNDPIWGAPQDYATAPINSGEEPINWYGGHSRTGETTSSNVMITFDNGKVKGDVGGGYHLGGIRVRNNKWLWKTAHATSPTYTGNYPDDGAYDVGNSVEYAGGDITVLERNIFWNYHGEFWKNSQVNKWQHVYDNGLLVGIFGKTGPEAVAEAADKGPVPGMAGNVLSGTVLKAPNGNVYLYHAEESGWSGIHRWRIDGLNTIQEQVIDVIFKASSTHGLLGQYVDGRDLNNLNVKAVRIDKTVNFSEGNLPSGTSLFNTNNFSVKWTGFIQPTFSQTYTFYTNTDQGVRLWVDGKLLIDKWNNTNLSEYNGSLVLQANQRYAIRLEYQGGKQLSLSWASSNLPKQVIDSQYLYPNSAADASSGVDLLEGLQTNSVLTDGLYGWRRTPTEEDNTDREWKYWTAKTNIKTYQPFRSPDLYMYFRQEVGTYKVTRDLGSSTNSLSSWKFTGVVNQDGNFFNIDEGQNRNGGSVIEVLDTDGKVITRVYPQVFLNRPNAPSAVYANSQVIAQGEYFRELGPIFSQSQPLEISMINGTATIKYGPYNPVTVPVFDSSANWQRPKTLQFRFWGNGYNLSRIIDVERMYFYASNSPSPSIDLDLSLQSSKRIVHIGETVSLSLRIRNTYQASLSDKTQARWTCRLPDNLEVIGSGLTNADNVLMGLVQNLGTQTDTTFIFSARPLAAGKYKLAAQITASLPDLDSTPNSGTADGEDDTGVVDFRTFEPGETLFSSPNPEQRPLPPVASSRFVLDSSKVDLNLTVSLTNRTPKINEIITCSLAITNAGRVAANGVLITNQLPDGLAFVEGAGWSANGTRLSYTVGSITPGATAKVTFQARVLSSGYWVNQAQVYQATPADIDSTPGNGFTNGEDDQAQVDLRVK</sequence>
<evidence type="ECO:0000259" key="2">
    <source>
        <dbReference type="PROSITE" id="PS51820"/>
    </source>
</evidence>
<keyword evidence="4" id="KW-1185">Reference proteome</keyword>
<dbReference type="Gene3D" id="2.60.40.10">
    <property type="entry name" value="Immunoglobulins"/>
    <property type="match status" value="1"/>
</dbReference>
<dbReference type="NCBIfam" id="TIGR01451">
    <property type="entry name" value="B_ant_repeat"/>
    <property type="match status" value="1"/>
</dbReference>
<dbReference type="InterPro" id="IPR037524">
    <property type="entry name" value="PA14/GLEYA"/>
</dbReference>
<dbReference type="Proteomes" id="UP001597469">
    <property type="component" value="Unassembled WGS sequence"/>
</dbReference>
<gene>
    <name evidence="3" type="ORF">ACFSUS_25165</name>
</gene>
<reference evidence="4" key="1">
    <citation type="journal article" date="2019" name="Int. J. Syst. Evol. Microbiol.">
        <title>The Global Catalogue of Microorganisms (GCM) 10K type strain sequencing project: providing services to taxonomists for standard genome sequencing and annotation.</title>
        <authorList>
            <consortium name="The Broad Institute Genomics Platform"/>
            <consortium name="The Broad Institute Genome Sequencing Center for Infectious Disease"/>
            <person name="Wu L."/>
            <person name="Ma J."/>
        </authorList>
    </citation>
    <scope>NUCLEOTIDE SEQUENCE [LARGE SCALE GENOMIC DNA]</scope>
    <source>
        <strain evidence="4">KCTC 42805</strain>
    </source>
</reference>
<dbReference type="RefSeq" id="WP_381527143.1">
    <property type="nucleotide sequence ID" value="NZ_JBHULN010000022.1"/>
</dbReference>
<comment type="caution">
    <text evidence="3">The sequence shown here is derived from an EMBL/GenBank/DDBJ whole genome shotgun (WGS) entry which is preliminary data.</text>
</comment>
<evidence type="ECO:0000313" key="4">
    <source>
        <dbReference type="Proteomes" id="UP001597469"/>
    </source>
</evidence>
<name>A0ABW5MEH9_9BACT</name>
<dbReference type="InterPro" id="IPR047589">
    <property type="entry name" value="DUF11_rpt"/>
</dbReference>
<dbReference type="PROSITE" id="PS51820">
    <property type="entry name" value="PA14"/>
    <property type="match status" value="1"/>
</dbReference>
<dbReference type="InterPro" id="IPR001434">
    <property type="entry name" value="OmcB-like_DUF11"/>
</dbReference>
<dbReference type="EMBL" id="JBHULN010000022">
    <property type="protein sequence ID" value="MFD2573952.1"/>
    <property type="molecule type" value="Genomic_DNA"/>
</dbReference>
<dbReference type="Pfam" id="PF07691">
    <property type="entry name" value="PA14"/>
    <property type="match status" value="1"/>
</dbReference>
<accession>A0ABW5MEH9</accession>
<feature type="region of interest" description="Disordered" evidence="1">
    <location>
        <begin position="1020"/>
        <end position="1042"/>
    </location>
</feature>
<dbReference type="InterPro" id="IPR013783">
    <property type="entry name" value="Ig-like_fold"/>
</dbReference>
<feature type="domain" description="PA14" evidence="2">
    <location>
        <begin position="380"/>
        <end position="523"/>
    </location>
</feature>